<dbReference type="InterPro" id="IPR018359">
    <property type="entry name" value="Bromodomain_CS"/>
</dbReference>
<feature type="compositionally biased region" description="Low complexity" evidence="3">
    <location>
        <begin position="1"/>
        <end position="36"/>
    </location>
</feature>
<evidence type="ECO:0000313" key="5">
    <source>
        <dbReference type="EMBL" id="WIA22624.1"/>
    </source>
</evidence>
<gene>
    <name evidence="5" type="ORF">OEZ85_001047</name>
</gene>
<keyword evidence="6" id="KW-1185">Reference proteome</keyword>
<feature type="compositionally biased region" description="Gly residues" evidence="3">
    <location>
        <begin position="222"/>
        <end position="235"/>
    </location>
</feature>
<evidence type="ECO:0000256" key="1">
    <source>
        <dbReference type="ARBA" id="ARBA00023117"/>
    </source>
</evidence>
<sequence length="390" mass="39792">MADAAGEAAGGAAAAADAAAGPSDAAAAAPAGLPASLSPPPAAPRAPQRRGATFVLVDQVLLNEVAATPETHPATRDSMMKLLMAVDKRDKFRFFTTPVTEQMAPNYHTIIKQPMDLSTMKSKVERGAYNSWADLTSDLVLMFSNAKTFNAAGTVVHKQADLLLTSGLKMVRNFKQGKTKLRGFTGNVMTAPLPGAPGAAAAAAAAATGGKAATRSGAAAASGGGVSGGGGGGSGAAAASGPSQMTTRQTRRGRRPRDDDAPVTKRPRGSKFIPLAAAAGDYATSTVEGDSFRDTYRAKAKNLGAMWGGLAQGANPDGLPYGANGRPVLRCVAGHVNNLNPEYYLKSLGRFVSGAGSVVERFVTRLMGSNLQQLVPIKGVTPTQACVRGA</sequence>
<dbReference type="EMBL" id="CP126222">
    <property type="protein sequence ID" value="WIA22624.1"/>
    <property type="molecule type" value="Genomic_DNA"/>
</dbReference>
<dbReference type="PANTHER" id="PTHR22881">
    <property type="entry name" value="BROMODOMAIN CONTAINING PROTEIN"/>
    <property type="match status" value="1"/>
</dbReference>
<dbReference type="PRINTS" id="PR00503">
    <property type="entry name" value="BROMODOMAIN"/>
</dbReference>
<dbReference type="Pfam" id="PF00439">
    <property type="entry name" value="Bromodomain"/>
    <property type="match status" value="1"/>
</dbReference>
<dbReference type="PROSITE" id="PS00633">
    <property type="entry name" value="BROMODOMAIN_1"/>
    <property type="match status" value="1"/>
</dbReference>
<dbReference type="InterPro" id="IPR036427">
    <property type="entry name" value="Bromodomain-like_sf"/>
</dbReference>
<keyword evidence="1 2" id="KW-0103">Bromodomain</keyword>
<dbReference type="SUPFAM" id="SSF47370">
    <property type="entry name" value="Bromodomain"/>
    <property type="match status" value="1"/>
</dbReference>
<feature type="region of interest" description="Disordered" evidence="3">
    <location>
        <begin position="216"/>
        <end position="270"/>
    </location>
</feature>
<accession>A0ABY8UNT0</accession>
<feature type="compositionally biased region" description="Low complexity" evidence="3">
    <location>
        <begin position="236"/>
        <end position="248"/>
    </location>
</feature>
<dbReference type="SMART" id="SM00297">
    <property type="entry name" value="BROMO"/>
    <property type="match status" value="1"/>
</dbReference>
<evidence type="ECO:0000256" key="3">
    <source>
        <dbReference type="SAM" id="MobiDB-lite"/>
    </source>
</evidence>
<protein>
    <recommendedName>
        <fullName evidence="4">Bromo domain-containing protein</fullName>
    </recommendedName>
</protein>
<dbReference type="PANTHER" id="PTHR22881:SF27">
    <property type="entry name" value="BROMODOMAIN CONTAINING 7_9"/>
    <property type="match status" value="1"/>
</dbReference>
<reference evidence="5 6" key="1">
    <citation type="submission" date="2023-05" db="EMBL/GenBank/DDBJ databases">
        <title>A 100% complete, gapless, phased diploid assembly of the Scenedesmus obliquus UTEX 3031 genome.</title>
        <authorList>
            <person name="Biondi T.C."/>
            <person name="Hanschen E.R."/>
            <person name="Kwon T."/>
            <person name="Eng W."/>
            <person name="Kruse C.P.S."/>
            <person name="Koehler S.I."/>
            <person name="Kunde Y."/>
            <person name="Gleasner C.D."/>
            <person name="You Mak K.T."/>
            <person name="Polle J."/>
            <person name="Hovde B.T."/>
            <person name="Starkenburg S.R."/>
        </authorList>
    </citation>
    <scope>NUCLEOTIDE SEQUENCE [LARGE SCALE GENOMIC DNA]</scope>
    <source>
        <strain evidence="5 6">DOE0152z</strain>
    </source>
</reference>
<feature type="domain" description="Bromo" evidence="4">
    <location>
        <begin position="87"/>
        <end position="157"/>
    </location>
</feature>
<dbReference type="InterPro" id="IPR001487">
    <property type="entry name" value="Bromodomain"/>
</dbReference>
<dbReference type="Proteomes" id="UP001244341">
    <property type="component" value="Chromosome 15b"/>
</dbReference>
<evidence type="ECO:0000256" key="2">
    <source>
        <dbReference type="PROSITE-ProRule" id="PRU00035"/>
    </source>
</evidence>
<feature type="region of interest" description="Disordered" evidence="3">
    <location>
        <begin position="1"/>
        <end position="48"/>
    </location>
</feature>
<evidence type="ECO:0000259" key="4">
    <source>
        <dbReference type="PROSITE" id="PS50014"/>
    </source>
</evidence>
<evidence type="ECO:0000313" key="6">
    <source>
        <dbReference type="Proteomes" id="UP001244341"/>
    </source>
</evidence>
<name>A0ABY8UNT0_TETOB</name>
<dbReference type="PROSITE" id="PS50014">
    <property type="entry name" value="BROMODOMAIN_2"/>
    <property type="match status" value="1"/>
</dbReference>
<proteinExistence type="predicted"/>
<organism evidence="5 6">
    <name type="scientific">Tetradesmus obliquus</name>
    <name type="common">Green alga</name>
    <name type="synonym">Acutodesmus obliquus</name>
    <dbReference type="NCBI Taxonomy" id="3088"/>
    <lineage>
        <taxon>Eukaryota</taxon>
        <taxon>Viridiplantae</taxon>
        <taxon>Chlorophyta</taxon>
        <taxon>core chlorophytes</taxon>
        <taxon>Chlorophyceae</taxon>
        <taxon>CS clade</taxon>
        <taxon>Sphaeropleales</taxon>
        <taxon>Scenedesmaceae</taxon>
        <taxon>Tetradesmus</taxon>
    </lineage>
</organism>
<dbReference type="InterPro" id="IPR051831">
    <property type="entry name" value="Bromodomain_contain_prot"/>
</dbReference>
<dbReference type="Gene3D" id="1.20.920.10">
    <property type="entry name" value="Bromodomain-like"/>
    <property type="match status" value="1"/>
</dbReference>